<proteinExistence type="predicted"/>
<dbReference type="InterPro" id="IPR006073">
    <property type="entry name" value="GTP-bd"/>
</dbReference>
<feature type="domain" description="G" evidence="1">
    <location>
        <begin position="8"/>
        <end position="91"/>
    </location>
</feature>
<evidence type="ECO:0000313" key="2">
    <source>
        <dbReference type="EMBL" id="MFD2255910.1"/>
    </source>
</evidence>
<accession>A0ABW5D896</accession>
<evidence type="ECO:0000313" key="3">
    <source>
        <dbReference type="Proteomes" id="UP001597375"/>
    </source>
</evidence>
<name>A0ABW5D896_9BACT</name>
<comment type="caution">
    <text evidence="2">The sequence shown here is derived from an EMBL/GenBank/DDBJ whole genome shotgun (WGS) entry which is preliminary data.</text>
</comment>
<dbReference type="InterPro" id="IPR027417">
    <property type="entry name" value="P-loop_NTPase"/>
</dbReference>
<dbReference type="InterPro" id="IPR021871">
    <property type="entry name" value="DUF3482"/>
</dbReference>
<gene>
    <name evidence="2" type="ORF">ACFSSA_04400</name>
</gene>
<dbReference type="Proteomes" id="UP001597375">
    <property type="component" value="Unassembled WGS sequence"/>
</dbReference>
<reference evidence="3" key="1">
    <citation type="journal article" date="2019" name="Int. J. Syst. Evol. Microbiol.">
        <title>The Global Catalogue of Microorganisms (GCM) 10K type strain sequencing project: providing services to taxonomists for standard genome sequencing and annotation.</title>
        <authorList>
            <consortium name="The Broad Institute Genomics Platform"/>
            <consortium name="The Broad Institute Genome Sequencing Center for Infectious Disease"/>
            <person name="Wu L."/>
            <person name="Ma J."/>
        </authorList>
    </citation>
    <scope>NUCLEOTIDE SEQUENCE [LARGE SCALE GENOMIC DNA]</scope>
    <source>
        <strain evidence="3">CGMCC 4.7106</strain>
    </source>
</reference>
<dbReference type="SUPFAM" id="SSF52540">
    <property type="entry name" value="P-loop containing nucleoside triphosphate hydrolases"/>
    <property type="match status" value="1"/>
</dbReference>
<dbReference type="Gene3D" id="3.40.50.300">
    <property type="entry name" value="P-loop containing nucleotide triphosphate hydrolases"/>
    <property type="match status" value="1"/>
</dbReference>
<sequence>MSEKIPEFAVVGRVNMGKSSVIATLLEIDDNELIRISPTPGETTMPTPYPVKFGKRECVRFIDTPGFSQAVEAMREIQKIHGEGTPGREALRKFVEQEPGFADEKNLLRPLLDGAGVLYVVDPSKPLRDDFLAEMEILRWTGRPRLAVLNLREGKGTEHEELWREKLGSAFNLVRTFDAHHAKYEQRLLLMKSLLEIEERNRAKLEETISLIEMEWEERRLDAAEIIRDFLAAALKMRAQARIDEKDESLPSRRHKKEEELKIEYFEKLKKLEKTCFSELLRIYRHHLLKVESAAENFREIDLESVETWMKWGLSRTQLTLIAAATGAAGGAVVDISTGGLTHGLGTLIGGIGGAGAAWFKGGMLPDLKVDMKGGLKLSTGETKEMVIGPPASPNFPWILLDGVLVRYGRILEKAHGRHDVEILEASDEEGYTKHFPPERRKVLGKWFAECAKGNRPVGKDVDTRVLLSLEESLGDVERVLESSGNAP</sequence>
<dbReference type="EMBL" id="JBHUIT010000003">
    <property type="protein sequence ID" value="MFD2255910.1"/>
    <property type="molecule type" value="Genomic_DNA"/>
</dbReference>
<organism evidence="2 3">
    <name type="scientific">Luteolibacter algae</name>
    <dbReference type="NCBI Taxonomy" id="454151"/>
    <lineage>
        <taxon>Bacteria</taxon>
        <taxon>Pseudomonadati</taxon>
        <taxon>Verrucomicrobiota</taxon>
        <taxon>Verrucomicrobiia</taxon>
        <taxon>Verrucomicrobiales</taxon>
        <taxon>Verrucomicrobiaceae</taxon>
        <taxon>Luteolibacter</taxon>
    </lineage>
</organism>
<dbReference type="Pfam" id="PF01926">
    <property type="entry name" value="MMR_HSR1"/>
    <property type="match status" value="1"/>
</dbReference>
<protein>
    <submittedName>
        <fullName evidence="2">DUF3482 domain-containing protein</fullName>
    </submittedName>
</protein>
<dbReference type="RefSeq" id="WP_386818693.1">
    <property type="nucleotide sequence ID" value="NZ_JBHUIT010000003.1"/>
</dbReference>
<dbReference type="Pfam" id="PF11981">
    <property type="entry name" value="DUF3482"/>
    <property type="match status" value="1"/>
</dbReference>
<keyword evidence="3" id="KW-1185">Reference proteome</keyword>
<evidence type="ECO:0000259" key="1">
    <source>
        <dbReference type="Pfam" id="PF01926"/>
    </source>
</evidence>